<keyword evidence="2" id="KW-1003">Cell membrane</keyword>
<proteinExistence type="predicted"/>
<evidence type="ECO:0000313" key="13">
    <source>
        <dbReference type="EMBL" id="CAB4786717.1"/>
    </source>
</evidence>
<protein>
    <submittedName>
        <fullName evidence="13">Unannotated protein</fullName>
    </submittedName>
</protein>
<dbReference type="InterPro" id="IPR003780">
    <property type="entry name" value="COX15/CtaA_fam"/>
</dbReference>
<dbReference type="InterPro" id="IPR050450">
    <property type="entry name" value="COX15/CtaA_HemeA_synthase"/>
</dbReference>
<comment type="pathway">
    <text evidence="11">Porphyrin-containing compound metabolism.</text>
</comment>
<evidence type="ECO:0000256" key="7">
    <source>
        <dbReference type="ARBA" id="ARBA00023004"/>
    </source>
</evidence>
<accession>A0A6J6WXN6</accession>
<evidence type="ECO:0000256" key="8">
    <source>
        <dbReference type="ARBA" id="ARBA00023133"/>
    </source>
</evidence>
<feature type="transmembrane region" description="Helical" evidence="12">
    <location>
        <begin position="81"/>
        <end position="100"/>
    </location>
</feature>
<dbReference type="GO" id="GO:0046872">
    <property type="term" value="F:metal ion binding"/>
    <property type="evidence" value="ECO:0007669"/>
    <property type="project" value="UniProtKB-KW"/>
</dbReference>
<dbReference type="GO" id="GO:0016020">
    <property type="term" value="C:membrane"/>
    <property type="evidence" value="ECO:0007669"/>
    <property type="project" value="UniProtKB-SubCell"/>
</dbReference>
<evidence type="ECO:0000256" key="1">
    <source>
        <dbReference type="ARBA" id="ARBA00004141"/>
    </source>
</evidence>
<evidence type="ECO:0000256" key="4">
    <source>
        <dbReference type="ARBA" id="ARBA00022723"/>
    </source>
</evidence>
<keyword evidence="6" id="KW-0560">Oxidoreductase</keyword>
<feature type="transmembrane region" description="Helical" evidence="12">
    <location>
        <begin position="112"/>
        <end position="133"/>
    </location>
</feature>
<feature type="transmembrane region" description="Helical" evidence="12">
    <location>
        <begin position="221"/>
        <end position="242"/>
    </location>
</feature>
<feature type="transmembrane region" description="Helical" evidence="12">
    <location>
        <begin position="34"/>
        <end position="52"/>
    </location>
</feature>
<evidence type="ECO:0000256" key="12">
    <source>
        <dbReference type="SAM" id="Phobius"/>
    </source>
</evidence>
<dbReference type="EMBL" id="CAEZZV010000168">
    <property type="protein sequence ID" value="CAB4786717.1"/>
    <property type="molecule type" value="Genomic_DNA"/>
</dbReference>
<evidence type="ECO:0000256" key="11">
    <source>
        <dbReference type="ARBA" id="ARBA00023444"/>
    </source>
</evidence>
<organism evidence="13">
    <name type="scientific">freshwater metagenome</name>
    <dbReference type="NCBI Taxonomy" id="449393"/>
    <lineage>
        <taxon>unclassified sequences</taxon>
        <taxon>metagenomes</taxon>
        <taxon>ecological metagenomes</taxon>
    </lineage>
</organism>
<keyword evidence="4" id="KW-0479">Metal-binding</keyword>
<dbReference type="GO" id="GO:0016491">
    <property type="term" value="F:oxidoreductase activity"/>
    <property type="evidence" value="ECO:0007669"/>
    <property type="project" value="UniProtKB-KW"/>
</dbReference>
<keyword evidence="5 12" id="KW-1133">Transmembrane helix</keyword>
<evidence type="ECO:0000256" key="2">
    <source>
        <dbReference type="ARBA" id="ARBA00022475"/>
    </source>
</evidence>
<evidence type="ECO:0000256" key="6">
    <source>
        <dbReference type="ARBA" id="ARBA00023002"/>
    </source>
</evidence>
<dbReference type="PANTHER" id="PTHR35457">
    <property type="entry name" value="HEME A SYNTHASE"/>
    <property type="match status" value="1"/>
</dbReference>
<dbReference type="Pfam" id="PF02628">
    <property type="entry name" value="COX15-CtaA"/>
    <property type="match status" value="1"/>
</dbReference>
<keyword evidence="7" id="KW-0408">Iron</keyword>
<keyword evidence="9 12" id="KW-0472">Membrane</keyword>
<sequence length="321" mass="34681">MNPSAYCGGVKAFQVLRRRPVISAEGYVRITRTALWLLCVIVVSGAAVRLSGSGLGCSDWPNCNAEKFVDVSTFHGAIEQVNRLFTGLVAAVVIVAVLAARYRTPYRRDLLWMAWGLVLGVAGQVILGGIVVLTDLNPIANQGHFVLSMFLVANAFVLLKRSQENTVNVERQISAVGTWVVRLVCICGGIAIFTGTVVTGSGPHAGDEKARRLGFEVASAAKVHGTSVIIMISLMLILAGYVRRTQGLVAMRSALEIVILVSVLQATVGYVQYFNDIPALLVGLHVFGATMFFISVVNLWLVGHQTFDVKREIVERNSIIV</sequence>
<reference evidence="13" key="1">
    <citation type="submission" date="2020-05" db="EMBL/GenBank/DDBJ databases">
        <authorList>
            <person name="Chiriac C."/>
            <person name="Salcher M."/>
            <person name="Ghai R."/>
            <person name="Kavagutti S V."/>
        </authorList>
    </citation>
    <scope>NUCLEOTIDE SEQUENCE</scope>
</reference>
<feature type="transmembrane region" description="Helical" evidence="12">
    <location>
        <begin position="254"/>
        <end position="273"/>
    </location>
</feature>
<dbReference type="AlphaFoldDB" id="A0A6J6WXN6"/>
<evidence type="ECO:0000256" key="5">
    <source>
        <dbReference type="ARBA" id="ARBA00022989"/>
    </source>
</evidence>
<comment type="subcellular location">
    <subcellularLocation>
        <location evidence="1">Membrane</location>
        <topology evidence="1">Multi-pass membrane protein</topology>
    </subcellularLocation>
</comment>
<feature type="transmembrane region" description="Helical" evidence="12">
    <location>
        <begin position="139"/>
        <end position="159"/>
    </location>
</feature>
<gene>
    <name evidence="13" type="ORF">UFOPK2921_01175</name>
</gene>
<feature type="transmembrane region" description="Helical" evidence="12">
    <location>
        <begin position="179"/>
        <end position="201"/>
    </location>
</feature>
<feature type="transmembrane region" description="Helical" evidence="12">
    <location>
        <begin position="279"/>
        <end position="301"/>
    </location>
</feature>
<evidence type="ECO:0000256" key="9">
    <source>
        <dbReference type="ARBA" id="ARBA00023136"/>
    </source>
</evidence>
<evidence type="ECO:0000256" key="10">
    <source>
        <dbReference type="ARBA" id="ARBA00023157"/>
    </source>
</evidence>
<keyword evidence="8" id="KW-0350">Heme biosynthesis</keyword>
<dbReference type="PANTHER" id="PTHR35457:SF1">
    <property type="entry name" value="HEME A SYNTHASE"/>
    <property type="match status" value="1"/>
</dbReference>
<name>A0A6J6WXN6_9ZZZZ</name>
<evidence type="ECO:0000256" key="3">
    <source>
        <dbReference type="ARBA" id="ARBA00022692"/>
    </source>
</evidence>
<keyword evidence="3 12" id="KW-0812">Transmembrane</keyword>
<keyword evidence="10" id="KW-1015">Disulfide bond</keyword>
<dbReference type="GO" id="GO:0006784">
    <property type="term" value="P:heme A biosynthetic process"/>
    <property type="evidence" value="ECO:0007669"/>
    <property type="project" value="InterPro"/>
</dbReference>